<evidence type="ECO:0000313" key="2">
    <source>
        <dbReference type="EMBL" id="AKQ02311.1"/>
    </source>
</evidence>
<proteinExistence type="predicted"/>
<organism evidence="2">
    <name type="scientific">uncultured Microgenomates bacterium Rifle_16ft_4_minimus_37633</name>
    <dbReference type="NCBI Taxonomy" id="1665114"/>
    <lineage>
        <taxon>Bacteria</taxon>
        <taxon>Candidatus Microgenomatota</taxon>
        <taxon>environmental samples</taxon>
    </lineage>
</organism>
<dbReference type="AlphaFoldDB" id="A0A0H4T3N5"/>
<accession>A0A0H4T3N5</accession>
<dbReference type="Gene3D" id="2.40.260.10">
    <property type="entry name" value="Sortase"/>
    <property type="match status" value="1"/>
</dbReference>
<dbReference type="SUPFAM" id="SSF63817">
    <property type="entry name" value="Sortase"/>
    <property type="match status" value="1"/>
</dbReference>
<dbReference type="Pfam" id="PF04203">
    <property type="entry name" value="Sortase"/>
    <property type="match status" value="1"/>
</dbReference>
<reference evidence="2" key="1">
    <citation type="journal article" date="2015" name="ISME J.">
        <title>Aquifer environment selects for microbial species cohorts in sediment and groundwater.</title>
        <authorList>
            <person name="Hug L.A."/>
            <person name="Thomas B.C."/>
            <person name="Brown C.T."/>
            <person name="Frischkorn K.R."/>
            <person name="Williams K.H."/>
            <person name="Tringe S.G."/>
            <person name="Banfield J.F."/>
        </authorList>
    </citation>
    <scope>NUCLEOTIDE SEQUENCE</scope>
</reference>
<dbReference type="InterPro" id="IPR023365">
    <property type="entry name" value="Sortase_dom-sf"/>
</dbReference>
<dbReference type="NCBIfam" id="TIGR01076">
    <property type="entry name" value="sortase_fam"/>
    <property type="match status" value="1"/>
</dbReference>
<dbReference type="InterPro" id="IPR005754">
    <property type="entry name" value="Sortase"/>
</dbReference>
<evidence type="ECO:0000256" key="1">
    <source>
        <dbReference type="ARBA" id="ARBA00022801"/>
    </source>
</evidence>
<protein>
    <submittedName>
        <fullName evidence="2">Putative fimbrial associated sortase</fullName>
    </submittedName>
</protein>
<dbReference type="GO" id="GO:0016787">
    <property type="term" value="F:hydrolase activity"/>
    <property type="evidence" value="ECO:0007669"/>
    <property type="project" value="UniProtKB-KW"/>
</dbReference>
<sequence length="219" mass="24598">MNVKPRKLLAVFLGLTGIGLIVFVTAPILSYEIASRQKYPTIISPLTKNESLKGTLEKDYKDPETWFDKNINDEDSGSHEVEFYTLSIPKLKIKDARVYFGGEDLSKNLIQIPGTAVPGRVGNTVIFGHSVLPIFFNPENYLTIFSTLPRLEVGDEFSVKYDGITYSYIVKDMFEVMPSDIQILEQNTDSSYISLVTCVPPGHPLKPRRLVVRAKIQPV</sequence>
<dbReference type="EMBL" id="KT006999">
    <property type="protein sequence ID" value="AKQ02311.1"/>
    <property type="molecule type" value="Genomic_DNA"/>
</dbReference>
<name>A0A0H4T3N5_9BACT</name>
<keyword evidence="1" id="KW-0378">Hydrolase</keyword>